<keyword evidence="1" id="KW-1133">Transmembrane helix</keyword>
<dbReference type="RefSeq" id="WP_208344522.1">
    <property type="nucleotide sequence ID" value="NZ_CAWQFN010000510.1"/>
</dbReference>
<accession>A0AAP5MD98</accession>
<keyword evidence="1" id="KW-0472">Membrane</keyword>
<keyword evidence="1" id="KW-0812">Transmembrane</keyword>
<dbReference type="Proteomes" id="UP000667802">
    <property type="component" value="Unassembled WGS sequence"/>
</dbReference>
<sequence length="141" mass="17191">MMKQPELSYQDYLKSSLWRSRHKDWLQRTHNRCQLFPWVRVGSIRGKYHPYAIHHMHINAYRRQGREFWNRDVIVLSPFAHDFIFHWLVSGGKRKVRYQKDFPNIAQRSLNWWCRVMGLILLFPGWAILVVSFVLVIHFLN</sequence>
<comment type="caution">
    <text evidence="2">The sequence shown here is derived from an EMBL/GenBank/DDBJ whole genome shotgun (WGS) entry which is preliminary data.</text>
</comment>
<dbReference type="EMBL" id="JAALHA020000021">
    <property type="protein sequence ID" value="MDR9899014.1"/>
    <property type="molecule type" value="Genomic_DNA"/>
</dbReference>
<name>A0AAP5MD98_9CYAN</name>
<evidence type="ECO:0000313" key="3">
    <source>
        <dbReference type="Proteomes" id="UP000667802"/>
    </source>
</evidence>
<protein>
    <submittedName>
        <fullName evidence="2">General secretion pathway protein GspF</fullName>
    </submittedName>
</protein>
<organism evidence="2 3">
    <name type="scientific">Aetokthonos hydrillicola Thurmond2011</name>
    <dbReference type="NCBI Taxonomy" id="2712845"/>
    <lineage>
        <taxon>Bacteria</taxon>
        <taxon>Bacillati</taxon>
        <taxon>Cyanobacteriota</taxon>
        <taxon>Cyanophyceae</taxon>
        <taxon>Nostocales</taxon>
        <taxon>Hapalosiphonaceae</taxon>
        <taxon>Aetokthonos</taxon>
    </lineage>
</organism>
<evidence type="ECO:0000313" key="2">
    <source>
        <dbReference type="EMBL" id="MDR9899014.1"/>
    </source>
</evidence>
<reference evidence="3" key="1">
    <citation type="journal article" date="2021" name="Science">
        <title>Hunting the eagle killer: A cyanobacterial neurotoxin causes vacuolar myelinopathy.</title>
        <authorList>
            <person name="Breinlinger S."/>
            <person name="Phillips T.J."/>
            <person name="Haram B.N."/>
            <person name="Mares J."/>
            <person name="Martinez Yerena J.A."/>
            <person name="Hrouzek P."/>
            <person name="Sobotka R."/>
            <person name="Henderson W.M."/>
            <person name="Schmieder P."/>
            <person name="Williams S.M."/>
            <person name="Lauderdale J.D."/>
            <person name="Wilde H.D."/>
            <person name="Gerrin W."/>
            <person name="Kust A."/>
            <person name="Washington J.W."/>
            <person name="Wagner C."/>
            <person name="Geier B."/>
            <person name="Liebeke M."/>
            <person name="Enke H."/>
            <person name="Niedermeyer T.H.J."/>
            <person name="Wilde S.B."/>
        </authorList>
    </citation>
    <scope>NUCLEOTIDE SEQUENCE [LARGE SCALE GENOMIC DNA]</scope>
    <source>
        <strain evidence="3">Thurmond2011</strain>
    </source>
</reference>
<proteinExistence type="predicted"/>
<gene>
    <name evidence="2" type="ORF">G7B40_031310</name>
</gene>
<evidence type="ECO:0000256" key="1">
    <source>
        <dbReference type="SAM" id="Phobius"/>
    </source>
</evidence>
<keyword evidence="3" id="KW-1185">Reference proteome</keyword>
<feature type="transmembrane region" description="Helical" evidence="1">
    <location>
        <begin position="116"/>
        <end position="140"/>
    </location>
</feature>
<dbReference type="AlphaFoldDB" id="A0AAP5MD98"/>